<evidence type="ECO:0000256" key="4">
    <source>
        <dbReference type="ARBA" id="ARBA00022989"/>
    </source>
</evidence>
<organism evidence="8">
    <name type="scientific">Echinococcus granulosus</name>
    <name type="common">Hydatid tapeworm</name>
    <dbReference type="NCBI Taxonomy" id="6210"/>
    <lineage>
        <taxon>Eukaryota</taxon>
        <taxon>Metazoa</taxon>
        <taxon>Spiralia</taxon>
        <taxon>Lophotrochozoa</taxon>
        <taxon>Platyhelminthes</taxon>
        <taxon>Cestoda</taxon>
        <taxon>Eucestoda</taxon>
        <taxon>Cyclophyllidea</taxon>
        <taxon>Taeniidae</taxon>
        <taxon>Echinococcus</taxon>
        <taxon>Echinococcus granulosus group</taxon>
    </lineage>
</organism>
<keyword evidence="3 7" id="KW-0812">Transmembrane</keyword>
<protein>
    <submittedName>
        <fullName evidence="8 10">CD36 class B scavenger receptor</fullName>
    </submittedName>
</protein>
<dbReference type="PRINTS" id="PR01609">
    <property type="entry name" value="CD36FAMILY"/>
</dbReference>
<name>A0A068WK05_ECHGR</name>
<comment type="subcellular location">
    <subcellularLocation>
        <location evidence="1">Membrane</location>
    </subcellularLocation>
</comment>
<dbReference type="WBParaSite" id="EgrG_000657850">
    <property type="protein sequence ID" value="EgrG_000657850"/>
    <property type="gene ID" value="EgrG_000657850"/>
</dbReference>
<gene>
    <name evidence="8" type="ORF">EgrG_000657850</name>
</gene>
<keyword evidence="5 7" id="KW-0472">Membrane</keyword>
<comment type="similarity">
    <text evidence="2">Belongs to the CD36 family.</text>
</comment>
<dbReference type="OrthoDB" id="6254507at2759"/>
<feature type="transmembrane region" description="Helical" evidence="7">
    <location>
        <begin position="489"/>
        <end position="509"/>
    </location>
</feature>
<evidence type="ECO:0000313" key="9">
    <source>
        <dbReference type="Proteomes" id="UP000492820"/>
    </source>
</evidence>
<proteinExistence type="inferred from homology"/>
<reference evidence="10" key="3">
    <citation type="submission" date="2020-10" db="UniProtKB">
        <authorList>
            <consortium name="WormBaseParasite"/>
        </authorList>
    </citation>
    <scope>IDENTIFICATION</scope>
</reference>
<dbReference type="Pfam" id="PF01130">
    <property type="entry name" value="CD36"/>
    <property type="match status" value="1"/>
</dbReference>
<dbReference type="PANTHER" id="PTHR11923">
    <property type="entry name" value="SCAVENGER RECEPTOR CLASS B TYPE-1 SR-B1"/>
    <property type="match status" value="1"/>
</dbReference>
<dbReference type="GO" id="GO:0005044">
    <property type="term" value="F:scavenger receptor activity"/>
    <property type="evidence" value="ECO:0007669"/>
    <property type="project" value="TreeGrafter"/>
</dbReference>
<sequence length="531" mass="59868">MVTMKEGMSVCILFHSLSTSGSTASTQPCEVCENSSRRCRIALCILSCLVALIALSLMTCELLFDTIEGTIIAKKLVITENSSSFQILTTDSNSTLQFYLFNLTNAEEWQRNGTKPRLRTVGPYVYRRITKKKDVRFSEDRCDRRVLEYSLSTVYYFERNGSVGDPGQDRLLVPNFVERIATSMISQAGSTTTQWLWILTPNPLLMNLTAEEIMWGHEYQSLSMAKVFGMVKDTKIGLFNRLNNTLYGPYQINTGAHNISKLGALVAFEGKINLDKWGSVYANMLNGSADAVTPPSVKMGARRYMFSSDLCRSVSFIAKKWVSASNYPRLKLLALEMEEKVFVSADEEPDNVAFHPKVYPTNQYPPTGLLSLSPCVDFGIAGDEPLFISLPYFNQAAVEVKEAVDFEGPTEPNLTSHLHIDPKTGILIEGELVYQINVFLAKKIQKTTKDIYFPLVYVKDITRAGRESAQQLYQMAYEFPAVIHRTLQALVGVFEILAVLLLIPVLILYRREYRHLRAQFEDESLEEKTLS</sequence>
<evidence type="ECO:0000313" key="10">
    <source>
        <dbReference type="WBParaSite" id="EgrG_000657850"/>
    </source>
</evidence>
<dbReference type="Proteomes" id="UP000492820">
    <property type="component" value="Unassembled WGS sequence"/>
</dbReference>
<dbReference type="GO" id="GO:0016020">
    <property type="term" value="C:membrane"/>
    <property type="evidence" value="ECO:0007669"/>
    <property type="project" value="UniProtKB-SubCell"/>
</dbReference>
<evidence type="ECO:0000256" key="3">
    <source>
        <dbReference type="ARBA" id="ARBA00022692"/>
    </source>
</evidence>
<dbReference type="EMBL" id="LK028578">
    <property type="protein sequence ID" value="CDS18745.1"/>
    <property type="molecule type" value="Genomic_DNA"/>
</dbReference>
<keyword evidence="6" id="KW-0325">Glycoprotein</keyword>
<evidence type="ECO:0000256" key="2">
    <source>
        <dbReference type="ARBA" id="ARBA00010532"/>
    </source>
</evidence>
<evidence type="ECO:0000256" key="5">
    <source>
        <dbReference type="ARBA" id="ARBA00023136"/>
    </source>
</evidence>
<dbReference type="AlphaFoldDB" id="A0A068WK05"/>
<dbReference type="InterPro" id="IPR002159">
    <property type="entry name" value="CD36_fam"/>
</dbReference>
<keyword evidence="4 7" id="KW-1133">Transmembrane helix</keyword>
<accession>A0A068WK05</accession>
<evidence type="ECO:0000256" key="7">
    <source>
        <dbReference type="SAM" id="Phobius"/>
    </source>
</evidence>
<evidence type="ECO:0000256" key="1">
    <source>
        <dbReference type="ARBA" id="ARBA00004370"/>
    </source>
</evidence>
<dbReference type="PANTHER" id="PTHR11923:SF51">
    <property type="entry name" value="LYSOSOME MEMBRANE PROTEIN 2"/>
    <property type="match status" value="1"/>
</dbReference>
<dbReference type="GO" id="GO:0005737">
    <property type="term" value="C:cytoplasm"/>
    <property type="evidence" value="ECO:0007669"/>
    <property type="project" value="TreeGrafter"/>
</dbReference>
<evidence type="ECO:0000313" key="8">
    <source>
        <dbReference type="EMBL" id="CDS18745.1"/>
    </source>
</evidence>
<reference evidence="8 9" key="1">
    <citation type="journal article" date="2013" name="Nature">
        <title>The genomes of four tapeworm species reveal adaptations to parasitism.</title>
        <authorList>
            <person name="Tsai I.J."/>
            <person name="Zarowiecki M."/>
            <person name="Holroyd N."/>
            <person name="Garciarrubio A."/>
            <person name="Sanchez-Flores A."/>
            <person name="Brooks K.L."/>
            <person name="Tracey A."/>
            <person name="Bobes R.J."/>
            <person name="Fragoso G."/>
            <person name="Sciutto E."/>
            <person name="Aslett M."/>
            <person name="Beasley H."/>
            <person name="Bennett H.M."/>
            <person name="Cai J."/>
            <person name="Camicia F."/>
            <person name="Clark R."/>
            <person name="Cucher M."/>
            <person name="De Silva N."/>
            <person name="Day T.A."/>
            <person name="Deplazes P."/>
            <person name="Estrada K."/>
            <person name="Fernandez C."/>
            <person name="Holland P.W."/>
            <person name="Hou J."/>
            <person name="Hu S."/>
            <person name="Huckvale T."/>
            <person name="Hung S.S."/>
            <person name="Kamenetzky L."/>
            <person name="Keane J.A."/>
            <person name="Kiss F."/>
            <person name="Koziol U."/>
            <person name="Lambert O."/>
            <person name="Liu K."/>
            <person name="Luo X."/>
            <person name="Luo Y."/>
            <person name="Macchiaroli N."/>
            <person name="Nichol S."/>
            <person name="Paps J."/>
            <person name="Parkinson J."/>
            <person name="Pouchkina-Stantcheva N."/>
            <person name="Riddiford N."/>
            <person name="Rosenzvit M."/>
            <person name="Salinas G."/>
            <person name="Wasmuth J.D."/>
            <person name="Zamanian M."/>
            <person name="Zheng Y."/>
            <person name="Cai X."/>
            <person name="Soberon X."/>
            <person name="Olson P.D."/>
            <person name="Laclette J.P."/>
            <person name="Brehm K."/>
            <person name="Berriman M."/>
            <person name="Garciarrubio A."/>
            <person name="Bobes R.J."/>
            <person name="Fragoso G."/>
            <person name="Sanchez-Flores A."/>
            <person name="Estrada K."/>
            <person name="Cevallos M.A."/>
            <person name="Morett E."/>
            <person name="Gonzalez V."/>
            <person name="Portillo T."/>
            <person name="Ochoa-Leyva A."/>
            <person name="Jose M.V."/>
            <person name="Sciutto E."/>
            <person name="Landa A."/>
            <person name="Jimenez L."/>
            <person name="Valdes V."/>
            <person name="Carrero J.C."/>
            <person name="Larralde C."/>
            <person name="Morales-Montor J."/>
            <person name="Limon-Lason J."/>
            <person name="Soberon X."/>
            <person name="Laclette J.P."/>
        </authorList>
    </citation>
    <scope>NUCLEOTIDE SEQUENCE [LARGE SCALE GENOMIC DNA]</scope>
</reference>
<reference evidence="8" key="2">
    <citation type="submission" date="2014-06" db="EMBL/GenBank/DDBJ databases">
        <authorList>
            <person name="Aslett M."/>
        </authorList>
    </citation>
    <scope>NUCLEOTIDE SEQUENCE</scope>
</reference>
<keyword evidence="8" id="KW-0675">Receptor</keyword>
<evidence type="ECO:0000256" key="6">
    <source>
        <dbReference type="ARBA" id="ARBA00023180"/>
    </source>
</evidence>